<dbReference type="OrthoDB" id="9152892at2"/>
<keyword evidence="3" id="KW-1185">Reference proteome</keyword>
<reference evidence="2 3" key="1">
    <citation type="journal article" date="2008" name="Int. J. Syst. Evol. Microbiol.">
        <title>Luteimonas marina sp. nov., isolated from seawater.</title>
        <authorList>
            <person name="Baik K.S."/>
            <person name="Park S.C."/>
            <person name="Kim M.S."/>
            <person name="Kim E.M."/>
            <person name="Park C."/>
            <person name="Chun J."/>
            <person name="Seong C.N."/>
        </authorList>
    </citation>
    <scope>NUCLEOTIDE SEQUENCE [LARGE SCALE GENOMIC DNA]</scope>
    <source>
        <strain evidence="2 3">FR1330</strain>
    </source>
</reference>
<evidence type="ECO:0000256" key="1">
    <source>
        <dbReference type="SAM" id="Phobius"/>
    </source>
</evidence>
<dbReference type="AlphaFoldDB" id="A0A5C5U172"/>
<proteinExistence type="predicted"/>
<keyword evidence="1" id="KW-0472">Membrane</keyword>
<dbReference type="RefSeq" id="WP_146388286.1">
    <property type="nucleotide sequence ID" value="NZ_VOHK01000005.1"/>
</dbReference>
<sequence>MTTPPSEQDIHAYVDGRLDGERREAVEHYLARHPERALEVQAWQRDSQRLRVLFGGVQALPDNPALHPAAIRKRQQERRLHWRSLTAAAVLCLGLGGLGGWQARDMRSETAVAPMADAIAAYRLVAMDSAARPDLVPQNDGEMQAWLDAHFEHAARLPNLGAAGFRAVGGRLFATDQGPAAMVLYRNAAGHAISFYVRPPGPRNRLLPAGQRTESGLVAQYWSGQGYNYAMVSRDDGSAPQVVEQALQRAI</sequence>
<keyword evidence="1" id="KW-1133">Transmembrane helix</keyword>
<gene>
    <name evidence="2" type="ORF">FQY83_12480</name>
</gene>
<dbReference type="Gene3D" id="1.10.10.1320">
    <property type="entry name" value="Anti-sigma factor, zinc-finger domain"/>
    <property type="match status" value="1"/>
</dbReference>
<organism evidence="2 3">
    <name type="scientific">Luteimonas marina</name>
    <dbReference type="NCBI Taxonomy" id="488485"/>
    <lineage>
        <taxon>Bacteria</taxon>
        <taxon>Pseudomonadati</taxon>
        <taxon>Pseudomonadota</taxon>
        <taxon>Gammaproteobacteria</taxon>
        <taxon>Lysobacterales</taxon>
        <taxon>Lysobacteraceae</taxon>
        <taxon>Luteimonas</taxon>
    </lineage>
</organism>
<dbReference type="EMBL" id="VOHK01000005">
    <property type="protein sequence ID" value="TWT19170.1"/>
    <property type="molecule type" value="Genomic_DNA"/>
</dbReference>
<evidence type="ECO:0000313" key="3">
    <source>
        <dbReference type="Proteomes" id="UP000319980"/>
    </source>
</evidence>
<dbReference type="Proteomes" id="UP000319980">
    <property type="component" value="Unassembled WGS sequence"/>
</dbReference>
<dbReference type="InterPro" id="IPR041916">
    <property type="entry name" value="Anti_sigma_zinc_sf"/>
</dbReference>
<accession>A0A5C5U172</accession>
<feature type="transmembrane region" description="Helical" evidence="1">
    <location>
        <begin position="82"/>
        <end position="101"/>
    </location>
</feature>
<name>A0A5C5U172_9GAMM</name>
<protein>
    <submittedName>
        <fullName evidence="2">Anti-sigma factor</fullName>
    </submittedName>
</protein>
<keyword evidence="1" id="KW-0812">Transmembrane</keyword>
<comment type="caution">
    <text evidence="2">The sequence shown here is derived from an EMBL/GenBank/DDBJ whole genome shotgun (WGS) entry which is preliminary data.</text>
</comment>
<evidence type="ECO:0000313" key="2">
    <source>
        <dbReference type="EMBL" id="TWT19170.1"/>
    </source>
</evidence>